<comment type="catalytic activity">
    <reaction evidence="6">
        <text>a beta-lactam + H2O = a substituted beta-amino acid</text>
        <dbReference type="Rhea" id="RHEA:20401"/>
        <dbReference type="ChEBI" id="CHEBI:15377"/>
        <dbReference type="ChEBI" id="CHEBI:35627"/>
        <dbReference type="ChEBI" id="CHEBI:140347"/>
        <dbReference type="EC" id="3.5.2.6"/>
    </reaction>
</comment>
<dbReference type="InterPro" id="IPR012338">
    <property type="entry name" value="Beta-lactam/transpept-like"/>
</dbReference>
<evidence type="ECO:0000256" key="4">
    <source>
        <dbReference type="ARBA" id="ARBA00022801"/>
    </source>
</evidence>
<dbReference type="Proteomes" id="UP001299546">
    <property type="component" value="Unassembled WGS sequence"/>
</dbReference>
<evidence type="ECO:0000256" key="5">
    <source>
        <dbReference type="ARBA" id="ARBA00023251"/>
    </source>
</evidence>
<accession>A0ABS8DBW0</accession>
<evidence type="ECO:0000259" key="8">
    <source>
        <dbReference type="Pfam" id="PF21922"/>
    </source>
</evidence>
<name>A0ABS8DBW0_9FIRM</name>
<dbReference type="RefSeq" id="WP_066731898.1">
    <property type="nucleotide sequence ID" value="NZ_JAJCIQ010000001.1"/>
</dbReference>
<keyword evidence="5 6" id="KW-0046">Antibiotic resistance</keyword>
<feature type="domain" description="Penicillin-binding protein transpeptidase" evidence="7">
    <location>
        <begin position="142"/>
        <end position="450"/>
    </location>
</feature>
<dbReference type="PANTHER" id="PTHR30627:SF24">
    <property type="entry name" value="PENICILLIN-BINDING PROTEIN 4B"/>
    <property type="match status" value="1"/>
</dbReference>
<feature type="domain" description="Penicillin binding protein A dimerisation" evidence="8">
    <location>
        <begin position="42"/>
        <end position="121"/>
    </location>
</feature>
<dbReference type="EMBL" id="JAJCIS010000001">
    <property type="protein sequence ID" value="MCB7385905.1"/>
    <property type="molecule type" value="Genomic_DNA"/>
</dbReference>
<keyword evidence="10" id="KW-1185">Reference proteome</keyword>
<organism evidence="9 10">
    <name type="scientific">Bariatricus massiliensis</name>
    <dbReference type="NCBI Taxonomy" id="1745713"/>
    <lineage>
        <taxon>Bacteria</taxon>
        <taxon>Bacillati</taxon>
        <taxon>Bacillota</taxon>
        <taxon>Clostridia</taxon>
        <taxon>Lachnospirales</taxon>
        <taxon>Lachnospiraceae</taxon>
        <taxon>Bariatricus</taxon>
    </lineage>
</organism>
<comment type="caution">
    <text evidence="9">The sequence shown here is derived from an EMBL/GenBank/DDBJ whole genome shotgun (WGS) entry which is preliminary data.</text>
</comment>
<dbReference type="InterPro" id="IPR001460">
    <property type="entry name" value="PCN-bd_Tpept"/>
</dbReference>
<evidence type="ECO:0000256" key="3">
    <source>
        <dbReference type="ARBA" id="ARBA00022729"/>
    </source>
</evidence>
<dbReference type="InterPro" id="IPR002137">
    <property type="entry name" value="Beta-lactam_class-D_AS"/>
</dbReference>
<protein>
    <recommendedName>
        <fullName evidence="2 6">Beta-lactamase</fullName>
        <ecNumber evidence="2 6">3.5.2.6</ecNumber>
    </recommendedName>
</protein>
<keyword evidence="4 6" id="KW-0378">Hydrolase</keyword>
<evidence type="ECO:0000256" key="6">
    <source>
        <dbReference type="RuleBase" id="RU361140"/>
    </source>
</evidence>
<evidence type="ECO:0000256" key="2">
    <source>
        <dbReference type="ARBA" id="ARBA00012865"/>
    </source>
</evidence>
<dbReference type="InterPro" id="IPR050515">
    <property type="entry name" value="Beta-lactam/transpept"/>
</dbReference>
<sequence>MFVVLFLVMGGYLVYFNVVKSREVVNSTYNVRQDLMAERVVRGKILDSEGEVLAETVTEEDGSESREYPYGDLFAHAVGFADKGKSGLESVQNFNLLTSNAFFLEKLAKEFRGEKNVGDNVVTTLNTTLQQAASDALGNNKGAAVVMEASTGKILAMVSKPSFDANAVAANWEALNNDENSALLNRAMLGQYAPGSTFKVVTALEYIREHSDYSNYTFDCTGEFTQDGTTIHCYDSQVHGSEDLGDSVANSCNSSFSNIGLGLDKTKWKNTTKDLLFDSKLPSDLKYRQSRFRLDKKDSSAQTMMTAIGQGETQVSPYHMAMITAAIANGGTLMKPYLVDKITNYTGTTVKKYMPEKYDTLMTSAEAAQLTEYMKGVVDYGTGASLGGESYTVAGKTGTAEVSVDKQMVHSWFVGFSNVDNPELVVSVVVEDADTASITGTSVAKQIFNAYYY</sequence>
<dbReference type="Pfam" id="PF00905">
    <property type="entry name" value="Transpeptidase"/>
    <property type="match status" value="1"/>
</dbReference>
<keyword evidence="3" id="KW-0732">Signal</keyword>
<reference evidence="9 10" key="1">
    <citation type="submission" date="2021-10" db="EMBL/GenBank/DDBJ databases">
        <title>Collection of gut derived symbiotic bacterial strains cultured from healthy donors.</title>
        <authorList>
            <person name="Lin H."/>
            <person name="Littmann E."/>
            <person name="Kohout C."/>
            <person name="Pamer E.G."/>
        </authorList>
    </citation>
    <scope>NUCLEOTIDE SEQUENCE [LARGE SCALE GENOMIC DNA]</scope>
    <source>
        <strain evidence="9 10">DFI.1.165</strain>
    </source>
</reference>
<evidence type="ECO:0000313" key="10">
    <source>
        <dbReference type="Proteomes" id="UP001299546"/>
    </source>
</evidence>
<dbReference type="Gene3D" id="3.40.710.10">
    <property type="entry name" value="DD-peptidase/beta-lactamase superfamily"/>
    <property type="match status" value="1"/>
</dbReference>
<evidence type="ECO:0000259" key="7">
    <source>
        <dbReference type="Pfam" id="PF00905"/>
    </source>
</evidence>
<comment type="similarity">
    <text evidence="1 6">Belongs to the class-D beta-lactamase family.</text>
</comment>
<dbReference type="InterPro" id="IPR054120">
    <property type="entry name" value="PBPA_dimer"/>
</dbReference>
<dbReference type="PANTHER" id="PTHR30627">
    <property type="entry name" value="PEPTIDOGLYCAN D,D-TRANSPEPTIDASE"/>
    <property type="match status" value="1"/>
</dbReference>
<dbReference type="Pfam" id="PF21922">
    <property type="entry name" value="PBP_dimer_2"/>
    <property type="match status" value="1"/>
</dbReference>
<dbReference type="SUPFAM" id="SSF56519">
    <property type="entry name" value="Penicillin binding protein dimerisation domain"/>
    <property type="match status" value="1"/>
</dbReference>
<dbReference type="InterPro" id="IPR036138">
    <property type="entry name" value="PBP_dimer_sf"/>
</dbReference>
<dbReference type="PROSITE" id="PS00337">
    <property type="entry name" value="BETA_LACTAMASE_D"/>
    <property type="match status" value="1"/>
</dbReference>
<evidence type="ECO:0000256" key="1">
    <source>
        <dbReference type="ARBA" id="ARBA00007898"/>
    </source>
</evidence>
<dbReference type="Gene3D" id="3.90.1310.10">
    <property type="entry name" value="Penicillin-binding protein 2a (Domain 2)"/>
    <property type="match status" value="1"/>
</dbReference>
<gene>
    <name evidence="9" type="ORF">LIZ65_01280</name>
</gene>
<dbReference type="SUPFAM" id="SSF56601">
    <property type="entry name" value="beta-lactamase/transpeptidase-like"/>
    <property type="match status" value="1"/>
</dbReference>
<proteinExistence type="inferred from homology"/>
<dbReference type="EC" id="3.5.2.6" evidence="2 6"/>
<evidence type="ECO:0000313" key="9">
    <source>
        <dbReference type="EMBL" id="MCB7385905.1"/>
    </source>
</evidence>